<sequence>MAAVAPMDLITQGGSASIPLRCTLCPKKPNFSDLSHLLTHISSKSHLAHRFKAELKARDNEEAQDEVRQYDQWCERYGINGLLAERMAAKEQKKTGRRGGKQPNTAQNNKPRVGTSRQDLIKPEPEAYGEPPSTMGHWPADTVPFQDGRHGHFDNTGYGTPPMKRSLSDGSTPVTPENEIRAKYYRRWPSETATTDSVPASDLPSESTEFFDDDTDISKLKGVKYPGMGLFDSADDTQRRMRNQRKDDSVLKQMEETSYGIEPNEVIWENGEFQRVRDIYATPSVEGSPDRTFEDDDAPKRKRARRGGAAAAPMRASGRVARQRTSRSKGTHGENENDSNRVVQSVEGFDVFRDPPRPGSTRDQSPPKESGFGLRRRPALQGMNSNFAMGSSALKAEKPMSYISARGSGTASFTSQSHVPDSHYFQHQHTMGTGTLNPLCVTARSALYSSYGFSGYGNEPKSSATNFSGLGSMDLGDMSFNGYGGPYAPPGSIHDRVDQEFDI</sequence>
<dbReference type="EMBL" id="JAUDZG010000001">
    <property type="protein sequence ID" value="KAK3310666.1"/>
    <property type="molecule type" value="Genomic_DNA"/>
</dbReference>
<evidence type="ECO:0000313" key="3">
    <source>
        <dbReference type="Proteomes" id="UP001273166"/>
    </source>
</evidence>
<feature type="region of interest" description="Disordered" evidence="1">
    <location>
        <begin position="155"/>
        <end position="176"/>
    </location>
</feature>
<proteinExistence type="predicted"/>
<name>A0AAJ0M699_9PEZI</name>
<dbReference type="Proteomes" id="UP001273166">
    <property type="component" value="Unassembled WGS sequence"/>
</dbReference>
<organism evidence="2 3">
    <name type="scientific">Chaetomium strumarium</name>
    <dbReference type="NCBI Taxonomy" id="1170767"/>
    <lineage>
        <taxon>Eukaryota</taxon>
        <taxon>Fungi</taxon>
        <taxon>Dikarya</taxon>
        <taxon>Ascomycota</taxon>
        <taxon>Pezizomycotina</taxon>
        <taxon>Sordariomycetes</taxon>
        <taxon>Sordariomycetidae</taxon>
        <taxon>Sordariales</taxon>
        <taxon>Chaetomiaceae</taxon>
        <taxon>Chaetomium</taxon>
    </lineage>
</organism>
<protein>
    <submittedName>
        <fullName evidence="2">Uncharacterized protein</fullName>
    </submittedName>
</protein>
<gene>
    <name evidence="2" type="ORF">B0T15DRAFT_498762</name>
</gene>
<dbReference type="RefSeq" id="XP_062726446.1">
    <property type="nucleotide sequence ID" value="XM_062867322.1"/>
</dbReference>
<evidence type="ECO:0000256" key="1">
    <source>
        <dbReference type="SAM" id="MobiDB-lite"/>
    </source>
</evidence>
<evidence type="ECO:0000313" key="2">
    <source>
        <dbReference type="EMBL" id="KAK3310666.1"/>
    </source>
</evidence>
<reference evidence="2" key="2">
    <citation type="submission" date="2023-06" db="EMBL/GenBank/DDBJ databases">
        <authorList>
            <consortium name="Lawrence Berkeley National Laboratory"/>
            <person name="Mondo S.J."/>
            <person name="Hensen N."/>
            <person name="Bonometti L."/>
            <person name="Westerberg I."/>
            <person name="Brannstrom I.O."/>
            <person name="Guillou S."/>
            <person name="Cros-Aarteil S."/>
            <person name="Calhoun S."/>
            <person name="Haridas S."/>
            <person name="Kuo A."/>
            <person name="Pangilinan J."/>
            <person name="Riley R."/>
            <person name="Labutti K."/>
            <person name="Andreopoulos B."/>
            <person name="Lipzen A."/>
            <person name="Chen C."/>
            <person name="Yanf M."/>
            <person name="Daum C."/>
            <person name="Ng V."/>
            <person name="Clum A."/>
            <person name="Steindorff A."/>
            <person name="Ohm R."/>
            <person name="Martin F."/>
            <person name="Silar P."/>
            <person name="Natvig D."/>
            <person name="Lalanne C."/>
            <person name="Gautier V."/>
            <person name="Ament-Velasquez S.L."/>
            <person name="Kruys A."/>
            <person name="Hutchinson M.I."/>
            <person name="Powell A.J."/>
            <person name="Barry K."/>
            <person name="Miller A.N."/>
            <person name="Grigoriev I.V."/>
            <person name="Debuchy R."/>
            <person name="Gladieux P."/>
            <person name="Thoren M.H."/>
            <person name="Johannesson H."/>
        </authorList>
    </citation>
    <scope>NUCLEOTIDE SEQUENCE</scope>
    <source>
        <strain evidence="2">CBS 333.67</strain>
    </source>
</reference>
<comment type="caution">
    <text evidence="2">The sequence shown here is derived from an EMBL/GenBank/DDBJ whole genome shotgun (WGS) entry which is preliminary data.</text>
</comment>
<feature type="compositionally biased region" description="Low complexity" evidence="1">
    <location>
        <begin position="307"/>
        <end position="316"/>
    </location>
</feature>
<reference evidence="2" key="1">
    <citation type="journal article" date="2023" name="Mol. Phylogenet. Evol.">
        <title>Genome-scale phylogeny and comparative genomics of the fungal order Sordariales.</title>
        <authorList>
            <person name="Hensen N."/>
            <person name="Bonometti L."/>
            <person name="Westerberg I."/>
            <person name="Brannstrom I.O."/>
            <person name="Guillou S."/>
            <person name="Cros-Aarteil S."/>
            <person name="Calhoun S."/>
            <person name="Haridas S."/>
            <person name="Kuo A."/>
            <person name="Mondo S."/>
            <person name="Pangilinan J."/>
            <person name="Riley R."/>
            <person name="LaButti K."/>
            <person name="Andreopoulos B."/>
            <person name="Lipzen A."/>
            <person name="Chen C."/>
            <person name="Yan M."/>
            <person name="Daum C."/>
            <person name="Ng V."/>
            <person name="Clum A."/>
            <person name="Steindorff A."/>
            <person name="Ohm R.A."/>
            <person name="Martin F."/>
            <person name="Silar P."/>
            <person name="Natvig D.O."/>
            <person name="Lalanne C."/>
            <person name="Gautier V."/>
            <person name="Ament-Velasquez S.L."/>
            <person name="Kruys A."/>
            <person name="Hutchinson M.I."/>
            <person name="Powell A.J."/>
            <person name="Barry K."/>
            <person name="Miller A.N."/>
            <person name="Grigoriev I.V."/>
            <person name="Debuchy R."/>
            <person name="Gladieux P."/>
            <person name="Hiltunen Thoren M."/>
            <person name="Johannesson H."/>
        </authorList>
    </citation>
    <scope>NUCLEOTIDE SEQUENCE</scope>
    <source>
        <strain evidence="2">CBS 333.67</strain>
    </source>
</reference>
<accession>A0AAJ0M699</accession>
<feature type="compositionally biased region" description="Polar residues" evidence="1">
    <location>
        <begin position="102"/>
        <end position="118"/>
    </location>
</feature>
<dbReference type="AlphaFoldDB" id="A0AAJ0M699"/>
<dbReference type="GeneID" id="87886151"/>
<feature type="compositionally biased region" description="Basic residues" evidence="1">
    <location>
        <begin position="321"/>
        <end position="330"/>
    </location>
</feature>
<keyword evidence="3" id="KW-1185">Reference proteome</keyword>
<feature type="region of interest" description="Disordered" evidence="1">
    <location>
        <begin position="89"/>
        <end position="134"/>
    </location>
</feature>
<feature type="region of interest" description="Disordered" evidence="1">
    <location>
        <begin position="281"/>
        <end position="377"/>
    </location>
</feature>